<reference evidence="1 2" key="1">
    <citation type="submission" date="2021-06" db="EMBL/GenBank/DDBJ databases">
        <authorList>
            <person name="Kallberg Y."/>
            <person name="Tangrot J."/>
            <person name="Rosling A."/>
        </authorList>
    </citation>
    <scope>NUCLEOTIDE SEQUENCE [LARGE SCALE GENOMIC DNA]</scope>
    <source>
        <strain evidence="1 2">120-4 pot B 10/14</strain>
    </source>
</reference>
<gene>
    <name evidence="1" type="ORF">GMARGA_LOCUS2012</name>
</gene>
<evidence type="ECO:0000313" key="2">
    <source>
        <dbReference type="Proteomes" id="UP000789901"/>
    </source>
</evidence>
<evidence type="ECO:0000313" key="1">
    <source>
        <dbReference type="EMBL" id="CAG8497100.1"/>
    </source>
</evidence>
<dbReference type="EMBL" id="CAJVQB010000589">
    <property type="protein sequence ID" value="CAG8497100.1"/>
    <property type="molecule type" value="Genomic_DNA"/>
</dbReference>
<dbReference type="Proteomes" id="UP000789901">
    <property type="component" value="Unassembled WGS sequence"/>
</dbReference>
<accession>A0ABM8W100</accession>
<keyword evidence="2" id="KW-1185">Reference proteome</keyword>
<sequence length="64" mass="7274">MYPLPSTTEIHSLGCFTQTVYHSGTTITHFGDYDYDDHEDYELNLLQLSTTNFRGTVLTSPQAE</sequence>
<protein>
    <submittedName>
        <fullName evidence="1">20353_t:CDS:1</fullName>
    </submittedName>
</protein>
<proteinExistence type="predicted"/>
<comment type="caution">
    <text evidence="1">The sequence shown here is derived from an EMBL/GenBank/DDBJ whole genome shotgun (WGS) entry which is preliminary data.</text>
</comment>
<name>A0ABM8W100_GIGMA</name>
<organism evidence="1 2">
    <name type="scientific">Gigaspora margarita</name>
    <dbReference type="NCBI Taxonomy" id="4874"/>
    <lineage>
        <taxon>Eukaryota</taxon>
        <taxon>Fungi</taxon>
        <taxon>Fungi incertae sedis</taxon>
        <taxon>Mucoromycota</taxon>
        <taxon>Glomeromycotina</taxon>
        <taxon>Glomeromycetes</taxon>
        <taxon>Diversisporales</taxon>
        <taxon>Gigasporaceae</taxon>
        <taxon>Gigaspora</taxon>
    </lineage>
</organism>